<dbReference type="AlphaFoldDB" id="A0A9K3LW55"/>
<proteinExistence type="predicted"/>
<feature type="region of interest" description="Disordered" evidence="1">
    <location>
        <begin position="144"/>
        <end position="178"/>
    </location>
</feature>
<feature type="region of interest" description="Disordered" evidence="1">
    <location>
        <begin position="385"/>
        <end position="446"/>
    </location>
</feature>
<evidence type="ECO:0000313" key="2">
    <source>
        <dbReference type="EMBL" id="KAG7369407.1"/>
    </source>
</evidence>
<protein>
    <submittedName>
        <fullName evidence="2">Uncharacterized protein</fullName>
    </submittedName>
</protein>
<feature type="region of interest" description="Disordered" evidence="1">
    <location>
        <begin position="589"/>
        <end position="609"/>
    </location>
</feature>
<feature type="compositionally biased region" description="Basic and acidic residues" evidence="1">
    <location>
        <begin position="155"/>
        <end position="169"/>
    </location>
</feature>
<feature type="compositionally biased region" description="Basic and acidic residues" evidence="1">
    <location>
        <begin position="415"/>
        <end position="446"/>
    </location>
</feature>
<accession>A0A9K3LW55</accession>
<reference evidence="2" key="2">
    <citation type="submission" date="2021-04" db="EMBL/GenBank/DDBJ databases">
        <authorList>
            <person name="Podell S."/>
        </authorList>
    </citation>
    <scope>NUCLEOTIDE SEQUENCE</scope>
    <source>
        <strain evidence="2">Hildebrandi</strain>
    </source>
</reference>
<feature type="compositionally biased region" description="Basic residues" evidence="1">
    <location>
        <begin position="263"/>
        <end position="276"/>
    </location>
</feature>
<dbReference type="Proteomes" id="UP000693970">
    <property type="component" value="Unassembled WGS sequence"/>
</dbReference>
<feature type="region of interest" description="Disordered" evidence="1">
    <location>
        <begin position="59"/>
        <end position="96"/>
    </location>
</feature>
<name>A0A9K3LW55_9STRA</name>
<feature type="region of interest" description="Disordered" evidence="1">
    <location>
        <begin position="465"/>
        <end position="537"/>
    </location>
</feature>
<gene>
    <name evidence="2" type="ORF">IV203_032150</name>
</gene>
<evidence type="ECO:0000256" key="1">
    <source>
        <dbReference type="SAM" id="MobiDB-lite"/>
    </source>
</evidence>
<feature type="region of interest" description="Disordered" evidence="1">
    <location>
        <begin position="205"/>
        <end position="288"/>
    </location>
</feature>
<reference evidence="2" key="1">
    <citation type="journal article" date="2021" name="Sci. Rep.">
        <title>Diploid genomic architecture of Nitzschia inconspicua, an elite biomass production diatom.</title>
        <authorList>
            <person name="Oliver A."/>
            <person name="Podell S."/>
            <person name="Pinowska A."/>
            <person name="Traller J.C."/>
            <person name="Smith S.R."/>
            <person name="McClure R."/>
            <person name="Beliaev A."/>
            <person name="Bohutskyi P."/>
            <person name="Hill E.A."/>
            <person name="Rabines A."/>
            <person name="Zheng H."/>
            <person name="Allen L.Z."/>
            <person name="Kuo A."/>
            <person name="Grigoriev I.V."/>
            <person name="Allen A.E."/>
            <person name="Hazlebeck D."/>
            <person name="Allen E.E."/>
        </authorList>
    </citation>
    <scope>NUCLEOTIDE SEQUENCE</scope>
    <source>
        <strain evidence="2">Hildebrandi</strain>
    </source>
</reference>
<feature type="compositionally biased region" description="Polar residues" evidence="1">
    <location>
        <begin position="76"/>
        <end position="86"/>
    </location>
</feature>
<feature type="compositionally biased region" description="Polar residues" evidence="1">
    <location>
        <begin position="520"/>
        <end position="529"/>
    </location>
</feature>
<evidence type="ECO:0000313" key="3">
    <source>
        <dbReference type="Proteomes" id="UP000693970"/>
    </source>
</evidence>
<feature type="compositionally biased region" description="Polar residues" evidence="1">
    <location>
        <begin position="145"/>
        <end position="154"/>
    </location>
</feature>
<keyword evidence="3" id="KW-1185">Reference proteome</keyword>
<feature type="compositionally biased region" description="Polar residues" evidence="1">
    <location>
        <begin position="487"/>
        <end position="510"/>
    </location>
</feature>
<sequence length="698" mass="77700">MKATPQQQDATSTALKKIAVQTCGSIEDIIIKDNVHSTASLTSKLMPQSDRKNVRFADSLETFREIPPSSVSSSSTNEEFSKQNSGRGMEGKYKGSKKSILGWISSRSRKRRLLHSKNNESLPPVSESGEELFRKVDKLAHGSARNLSYENSTTRNDRCEAPSSEREMLDEMESSDASTLDAADGIELIARRTKAGKNAILIANSARSSNRKQPRVGGNPRNCVAQGQGPSRWSDNTPLHQYQSKQKKGRTRLSIFKRDNSRRIRARSKRQRHKEKGKVPHSDPTVLKNHHNSCMKIEEQVPPITNSSSEMSAAANSSVVSAPNATHYAHQGSGINPTRAPESRRDATEALLSLLEGDETPVTASRSRSPSPELAIEMAKAKLKPSSLHHPIQSNGFNRESSLTGRVSRVSSEYSEQHSEPSNMDRHITQKTAERKDVQPSDPKPKVEDDWFSWLLPGIFSPLPVPQSPKASDPMMKSHDMGRIPSHGTSNTRKSTNSRYTTASRSTFGSSAYYGEDYSQDNTHSTPSVVSDDEKAVKNKRSIKKTTAVERNGTDHVNVDNDNVDQIPVKQWQEILDATEVLAMSYKQQKKHQKNTTTAASTKDVDVRDDNNSVSDDTIDEVKRAIRKFREHARLLGVKERELMEAVRDDDRSVPSRKHKTQQQALSTKNRKSPGNNNGGVTDKFIEMFDYFFVPNGA</sequence>
<feature type="compositionally biased region" description="Polar residues" evidence="1">
    <location>
        <begin position="662"/>
        <end position="680"/>
    </location>
</feature>
<comment type="caution">
    <text evidence="2">The sequence shown here is derived from an EMBL/GenBank/DDBJ whole genome shotgun (WGS) entry which is preliminary data.</text>
</comment>
<feature type="compositionally biased region" description="Polar residues" evidence="1">
    <location>
        <begin position="392"/>
        <end position="414"/>
    </location>
</feature>
<dbReference type="EMBL" id="JAGRRH010000006">
    <property type="protein sequence ID" value="KAG7369407.1"/>
    <property type="molecule type" value="Genomic_DNA"/>
</dbReference>
<feature type="region of interest" description="Disordered" evidence="1">
    <location>
        <begin position="327"/>
        <end position="346"/>
    </location>
</feature>
<feature type="region of interest" description="Disordered" evidence="1">
    <location>
        <begin position="646"/>
        <end position="681"/>
    </location>
</feature>
<organism evidence="2 3">
    <name type="scientific">Nitzschia inconspicua</name>
    <dbReference type="NCBI Taxonomy" id="303405"/>
    <lineage>
        <taxon>Eukaryota</taxon>
        <taxon>Sar</taxon>
        <taxon>Stramenopiles</taxon>
        <taxon>Ochrophyta</taxon>
        <taxon>Bacillariophyta</taxon>
        <taxon>Bacillariophyceae</taxon>
        <taxon>Bacillariophycidae</taxon>
        <taxon>Bacillariales</taxon>
        <taxon>Bacillariaceae</taxon>
        <taxon>Nitzschia</taxon>
    </lineage>
</organism>
<feature type="compositionally biased region" description="Polar residues" evidence="1">
    <location>
        <begin position="228"/>
        <end position="244"/>
    </location>
</feature>